<reference evidence="1 2" key="1">
    <citation type="journal article" date="2022" name="bioRxiv">
        <title>An ancient truncated duplication of the anti-Mullerian hormone receptor type 2 gene is a potential conserved master sex determinant in the Pangasiidae catfish family.</title>
        <authorList>
            <person name="Wen M."/>
            <person name="Pan Q."/>
            <person name="Jouanno E."/>
            <person name="Montfort J."/>
            <person name="Zahm M."/>
            <person name="Cabau C."/>
            <person name="Klopp C."/>
            <person name="Iampietro C."/>
            <person name="Roques C."/>
            <person name="Bouchez O."/>
            <person name="Castinel A."/>
            <person name="Donnadieu C."/>
            <person name="Parrinello H."/>
            <person name="Poncet C."/>
            <person name="Belmonte E."/>
            <person name="Gautier V."/>
            <person name="Avarre J.-C."/>
            <person name="Dugue R."/>
            <person name="Gustiano R."/>
            <person name="Ha T.T.T."/>
            <person name="Campet M."/>
            <person name="Sriphairoj K."/>
            <person name="Ribolli J."/>
            <person name="de Almeida F.L."/>
            <person name="Desvignes T."/>
            <person name="Postlethwait J.H."/>
            <person name="Bucao C.F."/>
            <person name="Robinson-Rechavi M."/>
            <person name="Bobe J."/>
            <person name="Herpin A."/>
            <person name="Guiguen Y."/>
        </authorList>
    </citation>
    <scope>NUCLEOTIDE SEQUENCE [LARGE SCALE GENOMIC DNA]</scope>
    <source>
        <strain evidence="1">YG-Dec2019</strain>
    </source>
</reference>
<comment type="caution">
    <text evidence="1">The sequence shown here is derived from an EMBL/GenBank/DDBJ whole genome shotgun (WGS) entry which is preliminary data.</text>
</comment>
<gene>
    <name evidence="1" type="ORF">PGIGA_G00000110</name>
</gene>
<dbReference type="Proteomes" id="UP000829447">
    <property type="component" value="Linkage Group LG1"/>
</dbReference>
<evidence type="ECO:0000313" key="1">
    <source>
        <dbReference type="EMBL" id="MCI4373925.1"/>
    </source>
</evidence>
<organism evidence="1 2">
    <name type="scientific">Pangasianodon gigas</name>
    <name type="common">Mekong giant catfish</name>
    <name type="synonym">Pangasius gigas</name>
    <dbReference type="NCBI Taxonomy" id="30993"/>
    <lineage>
        <taxon>Eukaryota</taxon>
        <taxon>Metazoa</taxon>
        <taxon>Chordata</taxon>
        <taxon>Craniata</taxon>
        <taxon>Vertebrata</taxon>
        <taxon>Euteleostomi</taxon>
        <taxon>Actinopterygii</taxon>
        <taxon>Neopterygii</taxon>
        <taxon>Teleostei</taxon>
        <taxon>Ostariophysi</taxon>
        <taxon>Siluriformes</taxon>
        <taxon>Pangasiidae</taxon>
        <taxon>Pangasianodon</taxon>
    </lineage>
</organism>
<accession>A0ACC5W4Y8</accession>
<proteinExistence type="predicted"/>
<name>A0ACC5W4Y8_PANGG</name>
<evidence type="ECO:0000313" key="2">
    <source>
        <dbReference type="Proteomes" id="UP000829447"/>
    </source>
</evidence>
<protein>
    <submittedName>
        <fullName evidence="1">Uncharacterized protein</fullName>
    </submittedName>
</protein>
<sequence>MQHHPHYSQSRSGHWTPPVCTLIHGSAELSREQSSSDSAQNHGTRLHADCGAVFNLDVLVSLLREENAVDICVIRVPDELKYTDYFIIVSGSSTRHLRAMAQYAIKVYKFLRRDSDPHTHIEGQDCDDWMCIDFGSMVVHFMLPETREKFQLETLWTLRSYEQLTNNTLPHTLPPDFILTHTH</sequence>
<keyword evidence="2" id="KW-1185">Reference proteome</keyword>
<dbReference type="EMBL" id="CM040454">
    <property type="protein sequence ID" value="MCI4373925.1"/>
    <property type="molecule type" value="Genomic_DNA"/>
</dbReference>